<dbReference type="PANTHER" id="PTHR36504">
    <property type="entry name" value="LIPOPOLYSACCHARIDE EXPORT SYSTEM PROTEIN LPTA"/>
    <property type="match status" value="1"/>
</dbReference>
<dbReference type="Pfam" id="PF03968">
    <property type="entry name" value="LptD_N"/>
    <property type="match status" value="1"/>
</dbReference>
<feature type="domain" description="Organic solvent tolerance-like N-terminal" evidence="5">
    <location>
        <begin position="29"/>
        <end position="148"/>
    </location>
</feature>
<dbReference type="RefSeq" id="WP_231060105.1">
    <property type="nucleotide sequence ID" value="NZ_JAJNOC010000009.1"/>
</dbReference>
<name>A0ABS8QB54_9BURK</name>
<organism evidence="6 7">
    <name type="scientific">Massilia phyllostachyos</name>
    <dbReference type="NCBI Taxonomy" id="2898585"/>
    <lineage>
        <taxon>Bacteria</taxon>
        <taxon>Pseudomonadati</taxon>
        <taxon>Pseudomonadota</taxon>
        <taxon>Betaproteobacteria</taxon>
        <taxon>Burkholderiales</taxon>
        <taxon>Oxalobacteraceae</taxon>
        <taxon>Telluria group</taxon>
        <taxon>Massilia</taxon>
    </lineage>
</organism>
<gene>
    <name evidence="4 6" type="primary">lptA</name>
    <name evidence="6" type="ORF">LQ564_21245</name>
</gene>
<keyword evidence="2 4" id="KW-0732">Signal</keyword>
<dbReference type="EMBL" id="JAJNOC010000009">
    <property type="protein sequence ID" value="MCD2518829.1"/>
    <property type="molecule type" value="Genomic_DNA"/>
</dbReference>
<proteinExistence type="inferred from homology"/>
<evidence type="ECO:0000259" key="5">
    <source>
        <dbReference type="Pfam" id="PF03968"/>
    </source>
</evidence>
<comment type="similarity">
    <text evidence="4">Belongs to the LptA family.</text>
</comment>
<accession>A0ABS8QB54</accession>
<dbReference type="PANTHER" id="PTHR36504:SF1">
    <property type="entry name" value="LIPOPOLYSACCHARIDE EXPORT SYSTEM PROTEIN LPTA"/>
    <property type="match status" value="1"/>
</dbReference>
<evidence type="ECO:0000256" key="1">
    <source>
        <dbReference type="ARBA" id="ARBA00022448"/>
    </source>
</evidence>
<keyword evidence="7" id="KW-1185">Reference proteome</keyword>
<comment type="function">
    <text evidence="4">Involved in the assembly of lipopolysaccharide (LPS). Required for the translocation of LPS from the inner membrane to the outer membrane.</text>
</comment>
<evidence type="ECO:0000256" key="2">
    <source>
        <dbReference type="ARBA" id="ARBA00022729"/>
    </source>
</evidence>
<evidence type="ECO:0000256" key="4">
    <source>
        <dbReference type="HAMAP-Rule" id="MF_01914"/>
    </source>
</evidence>
<comment type="subcellular location">
    <subcellularLocation>
        <location evidence="4">Periplasm</location>
    </subcellularLocation>
</comment>
<evidence type="ECO:0000313" key="6">
    <source>
        <dbReference type="EMBL" id="MCD2518829.1"/>
    </source>
</evidence>
<dbReference type="InterPro" id="IPR052037">
    <property type="entry name" value="LPS_export_LptA"/>
</dbReference>
<dbReference type="InterPro" id="IPR005653">
    <property type="entry name" value="OstA-like_N"/>
</dbReference>
<dbReference type="Proteomes" id="UP001179361">
    <property type="component" value="Unassembled WGS sequence"/>
</dbReference>
<keyword evidence="3 4" id="KW-0574">Periplasm</keyword>
<sequence precursor="true">MKRLIPLLLLLGLAAQARAEKADAFKPTEIKCRSCEADGVTGVVTVSGGVVIQRGTLRIEADSGRIERSPDDYQFARLTASPGNKVRFRQKADGPGERWIEGEADRVEYDERAATVKLFSGAKIRRTASDRLPEEAQGEYIAYDSRKEFYVMRNTNTGEDRPGAGRNTIILPPSRVAQPAGALANKGDRP</sequence>
<dbReference type="NCBIfam" id="TIGR03002">
    <property type="entry name" value="outer_YhbN_LptA"/>
    <property type="match status" value="1"/>
</dbReference>
<dbReference type="InterPro" id="IPR014340">
    <property type="entry name" value="LptA"/>
</dbReference>
<feature type="signal peptide" evidence="4">
    <location>
        <begin position="1"/>
        <end position="19"/>
    </location>
</feature>
<comment type="caution">
    <text evidence="6">The sequence shown here is derived from an EMBL/GenBank/DDBJ whole genome shotgun (WGS) entry which is preliminary data.</text>
</comment>
<comment type="subunit">
    <text evidence="4">Component of the lipopolysaccharide transport and assembly complex.</text>
</comment>
<dbReference type="HAMAP" id="MF_01914">
    <property type="entry name" value="LPS_assembly_LptA"/>
    <property type="match status" value="1"/>
</dbReference>
<keyword evidence="1 4" id="KW-0813">Transport</keyword>
<reference evidence="6" key="1">
    <citation type="submission" date="2021-11" db="EMBL/GenBank/DDBJ databases">
        <title>The complete genome of Massilia sp sp. G4R7.</title>
        <authorList>
            <person name="Liu L."/>
            <person name="Yue J."/>
            <person name="Yuan J."/>
            <person name="Yang F."/>
            <person name="Li L."/>
        </authorList>
    </citation>
    <scope>NUCLEOTIDE SEQUENCE</scope>
    <source>
        <strain evidence="6">G4R7</strain>
    </source>
</reference>
<evidence type="ECO:0000256" key="3">
    <source>
        <dbReference type="ARBA" id="ARBA00022764"/>
    </source>
</evidence>
<evidence type="ECO:0000313" key="7">
    <source>
        <dbReference type="Proteomes" id="UP001179361"/>
    </source>
</evidence>
<protein>
    <recommendedName>
        <fullName evidence="4">Lipopolysaccharide export system protein LptA</fullName>
    </recommendedName>
</protein>
<dbReference type="Gene3D" id="2.60.450.10">
    <property type="entry name" value="Lipopolysaccharide (LPS) transport protein A like domain"/>
    <property type="match status" value="1"/>
</dbReference>
<feature type="chain" id="PRO_5044937351" description="Lipopolysaccharide export system protein LptA" evidence="4">
    <location>
        <begin position="20"/>
        <end position="190"/>
    </location>
</feature>